<accession>A0A0D2P4Y7</accession>
<dbReference type="OrthoDB" id="3215907at2759"/>
<evidence type="ECO:0000313" key="3">
    <source>
        <dbReference type="Proteomes" id="UP000054270"/>
    </source>
</evidence>
<sequence>MSAFHIALPTPPTRNALAPAERARLLRSTRKLGAVLGATPRLLEPAAAPARAFHSPASSVSSVSSLEPEYVLVKHPSRSAPYQPEPRPRPATRASGEKRRRGVPVALLFDAPGARGALTQPRLLRVAPASTAPAPTPMPLSPAASAFNVPLSPPPPPRKDLDDQQRRRKMAKLARTLGENVPPELVFRPAPAPTRNSKLARSASLFSPFNSHPSGPAPPVLAVAATPTPPVAAAPHVRTASATATLPPVRASSTTATPPVRAASSTTTTGIGGGMRTTGRRRAARPRSLALGAASAIAAADAVLSRRAAASMDTPRPAEYVPAPRPHPPPAQAPAVDNSLHPGDFGRRKEREWSGEWNVRDMDAVARRLRGLKGR</sequence>
<dbReference type="AlphaFoldDB" id="A0A0D2P4Y7"/>
<feature type="region of interest" description="Disordered" evidence="1">
    <location>
        <begin position="249"/>
        <end position="282"/>
    </location>
</feature>
<name>A0A0D2P4Y7_HYPSF</name>
<feature type="region of interest" description="Disordered" evidence="1">
    <location>
        <begin position="314"/>
        <end position="351"/>
    </location>
</feature>
<feature type="compositionally biased region" description="Pro residues" evidence="1">
    <location>
        <begin position="323"/>
        <end position="332"/>
    </location>
</feature>
<feature type="region of interest" description="Disordered" evidence="1">
    <location>
        <begin position="129"/>
        <end position="166"/>
    </location>
</feature>
<dbReference type="Proteomes" id="UP000054270">
    <property type="component" value="Unassembled WGS sequence"/>
</dbReference>
<proteinExistence type="predicted"/>
<protein>
    <submittedName>
        <fullName evidence="2">Uncharacterized protein</fullName>
    </submittedName>
</protein>
<reference evidence="3" key="1">
    <citation type="submission" date="2014-04" db="EMBL/GenBank/DDBJ databases">
        <title>Evolutionary Origins and Diversification of the Mycorrhizal Mutualists.</title>
        <authorList>
            <consortium name="DOE Joint Genome Institute"/>
            <consortium name="Mycorrhizal Genomics Consortium"/>
            <person name="Kohler A."/>
            <person name="Kuo A."/>
            <person name="Nagy L.G."/>
            <person name="Floudas D."/>
            <person name="Copeland A."/>
            <person name="Barry K.W."/>
            <person name="Cichocki N."/>
            <person name="Veneault-Fourrey C."/>
            <person name="LaButti K."/>
            <person name="Lindquist E.A."/>
            <person name="Lipzen A."/>
            <person name="Lundell T."/>
            <person name="Morin E."/>
            <person name="Murat C."/>
            <person name="Riley R."/>
            <person name="Ohm R."/>
            <person name="Sun H."/>
            <person name="Tunlid A."/>
            <person name="Henrissat B."/>
            <person name="Grigoriev I.V."/>
            <person name="Hibbett D.S."/>
            <person name="Martin F."/>
        </authorList>
    </citation>
    <scope>NUCLEOTIDE SEQUENCE [LARGE SCALE GENOMIC DNA]</scope>
    <source>
        <strain evidence="3">FD-334 SS-4</strain>
    </source>
</reference>
<dbReference type="OMA" id="DDDICHT"/>
<dbReference type="EMBL" id="KN817642">
    <property type="protein sequence ID" value="KJA15520.1"/>
    <property type="molecule type" value="Genomic_DNA"/>
</dbReference>
<gene>
    <name evidence="2" type="ORF">HYPSUDRAFT_71976</name>
</gene>
<evidence type="ECO:0000313" key="2">
    <source>
        <dbReference type="EMBL" id="KJA15520.1"/>
    </source>
</evidence>
<keyword evidence="3" id="KW-1185">Reference proteome</keyword>
<organism evidence="2 3">
    <name type="scientific">Hypholoma sublateritium (strain FD-334 SS-4)</name>
    <dbReference type="NCBI Taxonomy" id="945553"/>
    <lineage>
        <taxon>Eukaryota</taxon>
        <taxon>Fungi</taxon>
        <taxon>Dikarya</taxon>
        <taxon>Basidiomycota</taxon>
        <taxon>Agaricomycotina</taxon>
        <taxon>Agaricomycetes</taxon>
        <taxon>Agaricomycetidae</taxon>
        <taxon>Agaricales</taxon>
        <taxon>Agaricineae</taxon>
        <taxon>Strophariaceae</taxon>
        <taxon>Hypholoma</taxon>
    </lineage>
</organism>
<evidence type="ECO:0000256" key="1">
    <source>
        <dbReference type="SAM" id="MobiDB-lite"/>
    </source>
</evidence>
<feature type="region of interest" description="Disordered" evidence="1">
    <location>
        <begin position="75"/>
        <end position="100"/>
    </location>
</feature>